<dbReference type="InterPro" id="IPR038830">
    <property type="entry name" value="CCDC186"/>
</dbReference>
<dbReference type="PANTHER" id="PTHR18911:SF5">
    <property type="entry name" value="COILED-COIL DOMAIN-CONTAINING PROTEIN 186"/>
    <property type="match status" value="1"/>
</dbReference>
<dbReference type="Gene3D" id="1.10.287.1490">
    <property type="match status" value="1"/>
</dbReference>
<dbReference type="EMBL" id="DYDO01000012">
    <property type="protein sequence ID" value="DBA14836.1"/>
    <property type="molecule type" value="Genomic_DNA"/>
</dbReference>
<reference evidence="2" key="1">
    <citation type="thesis" date="2020" institute="ProQuest LLC" country="789 East Eisenhower Parkway, Ann Arbor, MI, USA">
        <title>Comparative Genomics and Chromosome Evolution.</title>
        <authorList>
            <person name="Mudd A.B."/>
        </authorList>
    </citation>
    <scope>NUCLEOTIDE SEQUENCE</scope>
    <source>
        <strain evidence="2">1538</strain>
        <tissue evidence="2">Blood</tissue>
    </source>
</reference>
<dbReference type="GO" id="GO:0099518">
    <property type="term" value="P:vesicle cytoskeletal trafficking"/>
    <property type="evidence" value="ECO:0007669"/>
    <property type="project" value="TreeGrafter"/>
</dbReference>
<keyword evidence="3" id="KW-1185">Reference proteome</keyword>
<dbReference type="GO" id="GO:0005802">
    <property type="term" value="C:trans-Golgi network"/>
    <property type="evidence" value="ECO:0007669"/>
    <property type="project" value="TreeGrafter"/>
</dbReference>
<feature type="region of interest" description="Disordered" evidence="1">
    <location>
        <begin position="527"/>
        <end position="571"/>
    </location>
</feature>
<accession>A0AAV2ZEZ9</accession>
<name>A0AAV2ZEZ9_PYXAD</name>
<dbReference type="Proteomes" id="UP001181693">
    <property type="component" value="Unassembled WGS sequence"/>
</dbReference>
<proteinExistence type="predicted"/>
<protein>
    <recommendedName>
        <fullName evidence="4">Coiled-coil domain-containing protein 186</fullName>
    </recommendedName>
</protein>
<dbReference type="AlphaFoldDB" id="A0AAV2ZEZ9"/>
<comment type="caution">
    <text evidence="2">The sequence shown here is derived from an EMBL/GenBank/DDBJ whole genome shotgun (WGS) entry which is preliminary data.</text>
</comment>
<organism evidence="2 3">
    <name type="scientific">Pyxicephalus adspersus</name>
    <name type="common">African bullfrog</name>
    <dbReference type="NCBI Taxonomy" id="30357"/>
    <lineage>
        <taxon>Eukaryota</taxon>
        <taxon>Metazoa</taxon>
        <taxon>Chordata</taxon>
        <taxon>Craniata</taxon>
        <taxon>Vertebrata</taxon>
        <taxon>Euteleostomi</taxon>
        <taxon>Amphibia</taxon>
        <taxon>Batrachia</taxon>
        <taxon>Anura</taxon>
        <taxon>Neobatrachia</taxon>
        <taxon>Ranoidea</taxon>
        <taxon>Pyxicephalidae</taxon>
        <taxon>Pyxicephalinae</taxon>
        <taxon>Pyxicephalus</taxon>
    </lineage>
</organism>
<dbReference type="GO" id="GO:0031267">
    <property type="term" value="F:small GTPase binding"/>
    <property type="evidence" value="ECO:0007669"/>
    <property type="project" value="TreeGrafter"/>
</dbReference>
<gene>
    <name evidence="2" type="ORF">GDO54_004114</name>
</gene>
<feature type="compositionally biased region" description="Basic and acidic residues" evidence="1">
    <location>
        <begin position="528"/>
        <end position="542"/>
    </location>
</feature>
<feature type="compositionally biased region" description="Low complexity" evidence="1">
    <location>
        <begin position="543"/>
        <end position="559"/>
    </location>
</feature>
<sequence>MELKQQNGLTKSGMALSVLEHCVQEKYVQQEDTIRRLIEENKKHQQLILDICSEKDHLREEMRKRGETEMLHLNSIKQLEGRVEELCRELKSAKDRLMAQDASAKNAIQQLQKELVVRTEQANKKCEEARQEKEAMVMKYVRGEKESLDLRKEKEVLERKLREANKEIEKHNNRIKVLTQEKGRLHQLHEAKENETSRQSRDIEKLKEEVNSYAIKVKWAHNKLKSELDSHKETKDKLRDATTKLNQAKEEADQVRRNCQEIIKSYQESQEMKSNELDVKLRVTNFELEKQMQEKSDNLEVHQANIKELGDLKRTFTEGMDELRTLRTKVKCLEAERLRTEEELSKYKELINRQKAEIQNLQDRVKVIDQQEEQHKRDRQEIESLQEELNGLNSLISDLHRDIEGSRTRESELLGFTEKLTSKNAQIQSENNSLQAQLDKLTYSESELRSQVEQLQLANTELEERLAAERTLRQQEVSTLQAELDSQRTLVASLNTRIDELNNELSTQKRKHAVNLKDLTKQLQQARKKVEQIENGNYEKEVSSMGSRSSSSGSLNARSSNDDRSPENIGTPIVVDSFPEVDKAVLIERIIRLQKAHARKNEKIEFMEDHIKQLVEEIRKKTKYV</sequence>
<evidence type="ECO:0000256" key="1">
    <source>
        <dbReference type="SAM" id="MobiDB-lite"/>
    </source>
</evidence>
<evidence type="ECO:0008006" key="4">
    <source>
        <dbReference type="Google" id="ProtNLM"/>
    </source>
</evidence>
<evidence type="ECO:0000313" key="2">
    <source>
        <dbReference type="EMBL" id="DBA14836.1"/>
    </source>
</evidence>
<evidence type="ECO:0000313" key="3">
    <source>
        <dbReference type="Proteomes" id="UP001181693"/>
    </source>
</evidence>
<dbReference type="PANTHER" id="PTHR18911">
    <property type="entry name" value="CTCL TUMOR ANTIGEN HD-CL-01"/>
    <property type="match status" value="1"/>
</dbReference>